<evidence type="ECO:0000259" key="4">
    <source>
        <dbReference type="PROSITE" id="PS50932"/>
    </source>
</evidence>
<keyword evidence="1" id="KW-0805">Transcription regulation</keyword>
<dbReference type="EMBL" id="FMJB01000029">
    <property type="protein sequence ID" value="SCM66570.1"/>
    <property type="molecule type" value="Genomic_DNA"/>
</dbReference>
<accession>A0A1M4MVS4</accession>
<dbReference type="InterPro" id="IPR025997">
    <property type="entry name" value="SBP_2_dom"/>
</dbReference>
<dbReference type="GO" id="GO:0003700">
    <property type="term" value="F:DNA-binding transcription factor activity"/>
    <property type="evidence" value="ECO:0007669"/>
    <property type="project" value="TreeGrafter"/>
</dbReference>
<dbReference type="Proteomes" id="UP000184085">
    <property type="component" value="Unassembled WGS sequence"/>
</dbReference>
<dbReference type="Gene3D" id="3.40.50.2300">
    <property type="match status" value="2"/>
</dbReference>
<dbReference type="Pfam" id="PF13407">
    <property type="entry name" value="Peripla_BP_4"/>
    <property type="match status" value="1"/>
</dbReference>
<dbReference type="CDD" id="cd01392">
    <property type="entry name" value="HTH_LacI"/>
    <property type="match status" value="1"/>
</dbReference>
<name>A0A1M4MVS4_9RHOB</name>
<dbReference type="Gene3D" id="1.10.260.40">
    <property type="entry name" value="lambda repressor-like DNA-binding domains"/>
    <property type="match status" value="1"/>
</dbReference>
<dbReference type="Pfam" id="PF00356">
    <property type="entry name" value="LacI"/>
    <property type="match status" value="1"/>
</dbReference>
<feature type="domain" description="HTH lacI-type" evidence="4">
    <location>
        <begin position="5"/>
        <end position="49"/>
    </location>
</feature>
<sequence>MAGRPTIKDLALAAGVGTATVDRALNGRGTVREETVRKIAEAAHRIGYHAAALIDQQIDASLPEMTFGFVLHKGRQEFYQNFAKEIETAVAARTDIRGRVIIRFSASQSPEDFLKEIRKIAPKIDALGSSAVNHQSITQEIRQLKDAGTPAFALLNDFAQGIREAYLGLNNMQVGRLAGWMATTAAKAPGKLAVFVGGNRWHGHELRETGFRSYVRDSAPGFTVLDSLVNLETRQLTYESTLDLLDRHDDLRGLYVAGGGMEGAITALREVTKPNQVALVVNELTVDSRAALTDGFATMVISTPLQELCAEMIDMMVHAVKHGSSDTPGQSFIQPRVYLPESFG</sequence>
<organism evidence="5 6">
    <name type="scientific">Donghicola eburneus</name>
    <dbReference type="NCBI Taxonomy" id="393278"/>
    <lineage>
        <taxon>Bacteria</taxon>
        <taxon>Pseudomonadati</taxon>
        <taxon>Pseudomonadota</taxon>
        <taxon>Alphaproteobacteria</taxon>
        <taxon>Rhodobacterales</taxon>
        <taxon>Roseobacteraceae</taxon>
        <taxon>Donghicola</taxon>
    </lineage>
</organism>
<dbReference type="InterPro" id="IPR000843">
    <property type="entry name" value="HTH_LacI"/>
</dbReference>
<dbReference type="AlphaFoldDB" id="A0A1M4MVS4"/>
<dbReference type="CDD" id="cd06307">
    <property type="entry name" value="PBP1_sugar_binding"/>
    <property type="match status" value="1"/>
</dbReference>
<evidence type="ECO:0000256" key="3">
    <source>
        <dbReference type="ARBA" id="ARBA00023163"/>
    </source>
</evidence>
<dbReference type="PANTHER" id="PTHR30146">
    <property type="entry name" value="LACI-RELATED TRANSCRIPTIONAL REPRESSOR"/>
    <property type="match status" value="1"/>
</dbReference>
<evidence type="ECO:0000256" key="2">
    <source>
        <dbReference type="ARBA" id="ARBA00023125"/>
    </source>
</evidence>
<dbReference type="RefSeq" id="WP_072704293.1">
    <property type="nucleotide sequence ID" value="NZ_FMJB01000029.1"/>
</dbReference>
<dbReference type="GO" id="GO:0000976">
    <property type="term" value="F:transcription cis-regulatory region binding"/>
    <property type="evidence" value="ECO:0007669"/>
    <property type="project" value="TreeGrafter"/>
</dbReference>
<dbReference type="SUPFAM" id="SSF53822">
    <property type="entry name" value="Periplasmic binding protein-like I"/>
    <property type="match status" value="1"/>
</dbReference>
<gene>
    <name evidence="5" type="ORF">KARMA_0748</name>
</gene>
<dbReference type="PANTHER" id="PTHR30146:SF152">
    <property type="entry name" value="TRANSCRIPTIONAL REGULATORY PROTEIN"/>
    <property type="match status" value="1"/>
</dbReference>
<evidence type="ECO:0000313" key="6">
    <source>
        <dbReference type="Proteomes" id="UP000184085"/>
    </source>
</evidence>
<reference evidence="6" key="1">
    <citation type="submission" date="2016-09" db="EMBL/GenBank/DDBJ databases">
        <authorList>
            <person name="Wibberg D."/>
        </authorList>
    </citation>
    <scope>NUCLEOTIDE SEQUENCE [LARGE SCALE GENOMIC DNA]</scope>
</reference>
<proteinExistence type="predicted"/>
<keyword evidence="2" id="KW-0238">DNA-binding</keyword>
<keyword evidence="6" id="KW-1185">Reference proteome</keyword>
<protein>
    <submittedName>
        <fullName evidence="5">LacI family transcriptional regulator</fullName>
    </submittedName>
</protein>
<dbReference type="SUPFAM" id="SSF47413">
    <property type="entry name" value="lambda repressor-like DNA-binding domains"/>
    <property type="match status" value="1"/>
</dbReference>
<evidence type="ECO:0000313" key="5">
    <source>
        <dbReference type="EMBL" id="SCM66570.1"/>
    </source>
</evidence>
<evidence type="ECO:0000256" key="1">
    <source>
        <dbReference type="ARBA" id="ARBA00023015"/>
    </source>
</evidence>
<keyword evidence="3" id="KW-0804">Transcription</keyword>
<dbReference type="InterPro" id="IPR028082">
    <property type="entry name" value="Peripla_BP_I"/>
</dbReference>
<dbReference type="SMART" id="SM00354">
    <property type="entry name" value="HTH_LACI"/>
    <property type="match status" value="1"/>
</dbReference>
<dbReference type="PROSITE" id="PS00356">
    <property type="entry name" value="HTH_LACI_1"/>
    <property type="match status" value="1"/>
</dbReference>
<dbReference type="InterPro" id="IPR010982">
    <property type="entry name" value="Lambda_DNA-bd_dom_sf"/>
</dbReference>
<dbReference type="PROSITE" id="PS50932">
    <property type="entry name" value="HTH_LACI_2"/>
    <property type="match status" value="1"/>
</dbReference>